<keyword evidence="2" id="KW-1185">Reference proteome</keyword>
<dbReference type="EMBL" id="KK914966">
    <property type="protein sequence ID" value="KDP25894.1"/>
    <property type="molecule type" value="Genomic_DNA"/>
</dbReference>
<evidence type="ECO:0008006" key="3">
    <source>
        <dbReference type="Google" id="ProtNLM"/>
    </source>
</evidence>
<proteinExistence type="predicted"/>
<organism evidence="1 2">
    <name type="scientific">Jatropha curcas</name>
    <name type="common">Barbados nut</name>
    <dbReference type="NCBI Taxonomy" id="180498"/>
    <lineage>
        <taxon>Eukaryota</taxon>
        <taxon>Viridiplantae</taxon>
        <taxon>Streptophyta</taxon>
        <taxon>Embryophyta</taxon>
        <taxon>Tracheophyta</taxon>
        <taxon>Spermatophyta</taxon>
        <taxon>Magnoliopsida</taxon>
        <taxon>eudicotyledons</taxon>
        <taxon>Gunneridae</taxon>
        <taxon>Pentapetalae</taxon>
        <taxon>rosids</taxon>
        <taxon>fabids</taxon>
        <taxon>Malpighiales</taxon>
        <taxon>Euphorbiaceae</taxon>
        <taxon>Crotonoideae</taxon>
        <taxon>Jatropheae</taxon>
        <taxon>Jatropha</taxon>
    </lineage>
</organism>
<dbReference type="OrthoDB" id="1743443at2759"/>
<accession>A0A067K262</accession>
<sequence length="479" mass="55087">MTITLVDFATITGLLFGRRSVVFDNRLQSLSCVRLQASLRAIIGIEPTDLDMTWHHNLGVATLSYLYYGMDLCLRGNHLKIGYPRVIKVLPMPRLISFSASVDETTLPRGQAWRYGKKYAHTTSDPSVFHQMLNSLDCTTASLFTEIRRLASFLLVVMPYQQRRLLLPGLFYDMFYLGERVYEWELSTTQRRLPHGVPYFMMVTWEIKGEMTATARRGTTATEHLADFVPAIFSRTQILVRVHPSTNDEPAPKVEEVVAGDQGAAPSRQQCSKHVRRGSTFTFLSASKGLPVQGMQEMHTMSPYRMFPSGCTHMFLKDYNEVSQLFKATRLKLVVARLYDEHISTLAPMDKALFSSFTRRDWDTLSPFELNRWSYYRNIRVQPGLLQWLINHFDYLDTLFRHNDFKICPLFKEFSIIFGRILVIEEIPVVPRLNIDPSSLILPVFGFSAYEIPTYELGDDVVTLRPLERALEMDCANPY</sequence>
<evidence type="ECO:0000313" key="1">
    <source>
        <dbReference type="EMBL" id="KDP25894.1"/>
    </source>
</evidence>
<reference evidence="1 2" key="1">
    <citation type="journal article" date="2014" name="PLoS ONE">
        <title>Global Analysis of Gene Expression Profiles in Physic Nut (Jatropha curcas L.) Seedlings Exposed to Salt Stress.</title>
        <authorList>
            <person name="Zhang L."/>
            <person name="Zhang C."/>
            <person name="Wu P."/>
            <person name="Chen Y."/>
            <person name="Li M."/>
            <person name="Jiang H."/>
            <person name="Wu G."/>
        </authorList>
    </citation>
    <scope>NUCLEOTIDE SEQUENCE [LARGE SCALE GENOMIC DNA]</scope>
    <source>
        <strain evidence="2">cv. GZQX0401</strain>
        <tissue evidence="1">Young leaves</tissue>
    </source>
</reference>
<evidence type="ECO:0000313" key="2">
    <source>
        <dbReference type="Proteomes" id="UP000027138"/>
    </source>
</evidence>
<protein>
    <recommendedName>
        <fullName evidence="3">Aminotransferase-like plant mobile domain-containing protein</fullName>
    </recommendedName>
</protein>
<dbReference type="AlphaFoldDB" id="A0A067K262"/>
<name>A0A067K262_JATCU</name>
<dbReference type="Proteomes" id="UP000027138">
    <property type="component" value="Unassembled WGS sequence"/>
</dbReference>
<gene>
    <name evidence="1" type="ORF">JCGZ_23720</name>
</gene>